<keyword evidence="3" id="KW-0597">Phosphoprotein</keyword>
<dbReference type="SUPFAM" id="SSF55785">
    <property type="entry name" value="PYP-like sensor domain (PAS domain)"/>
    <property type="match status" value="2"/>
</dbReference>
<evidence type="ECO:0000256" key="2">
    <source>
        <dbReference type="ARBA" id="ARBA00012438"/>
    </source>
</evidence>
<dbReference type="PANTHER" id="PTHR43304">
    <property type="entry name" value="PHYTOCHROME-LIKE PROTEIN CPH1"/>
    <property type="match status" value="1"/>
</dbReference>
<keyword evidence="5 9" id="KW-0418">Kinase</keyword>
<protein>
    <recommendedName>
        <fullName evidence="2">histidine kinase</fullName>
        <ecNumber evidence="2">2.7.13.3</ecNumber>
    </recommendedName>
</protein>
<keyword evidence="6" id="KW-1133">Transmembrane helix</keyword>
<dbReference type="PROSITE" id="PS50109">
    <property type="entry name" value="HIS_KIN"/>
    <property type="match status" value="1"/>
</dbReference>
<dbReference type="SMART" id="SM00091">
    <property type="entry name" value="PAS"/>
    <property type="match status" value="2"/>
</dbReference>
<dbReference type="Pfam" id="PF08448">
    <property type="entry name" value="PAS_4"/>
    <property type="match status" value="1"/>
</dbReference>
<evidence type="ECO:0000256" key="5">
    <source>
        <dbReference type="ARBA" id="ARBA00022777"/>
    </source>
</evidence>
<evidence type="ECO:0000256" key="1">
    <source>
        <dbReference type="ARBA" id="ARBA00000085"/>
    </source>
</evidence>
<proteinExistence type="predicted"/>
<dbReference type="CDD" id="cd00130">
    <property type="entry name" value="PAS"/>
    <property type="match status" value="2"/>
</dbReference>
<dbReference type="InterPro" id="IPR004358">
    <property type="entry name" value="Sig_transdc_His_kin-like_C"/>
</dbReference>
<dbReference type="EC" id="2.7.13.3" evidence="2"/>
<dbReference type="RefSeq" id="WP_019689253.1">
    <property type="nucleotide sequence ID" value="NZ_AFOY02000004.1"/>
</dbReference>
<dbReference type="Pfam" id="PF02518">
    <property type="entry name" value="HATPase_c"/>
    <property type="match status" value="1"/>
</dbReference>
<dbReference type="SUPFAM" id="SSF55781">
    <property type="entry name" value="GAF domain-like"/>
    <property type="match status" value="1"/>
</dbReference>
<dbReference type="InterPro" id="IPR013767">
    <property type="entry name" value="PAS_fold"/>
</dbReference>
<dbReference type="CDD" id="cd00082">
    <property type="entry name" value="HisKA"/>
    <property type="match status" value="1"/>
</dbReference>
<evidence type="ECO:0000259" key="8">
    <source>
        <dbReference type="PROSITE" id="PS50112"/>
    </source>
</evidence>
<comment type="catalytic activity">
    <reaction evidence="1">
        <text>ATP + protein L-histidine = ADP + protein N-phospho-L-histidine.</text>
        <dbReference type="EC" id="2.7.13.3"/>
    </reaction>
</comment>
<dbReference type="GO" id="GO:0000155">
    <property type="term" value="F:phosphorelay sensor kinase activity"/>
    <property type="evidence" value="ECO:0007669"/>
    <property type="project" value="InterPro"/>
</dbReference>
<dbReference type="InterPro" id="IPR029016">
    <property type="entry name" value="GAF-like_dom_sf"/>
</dbReference>
<dbReference type="GO" id="GO:0005886">
    <property type="term" value="C:plasma membrane"/>
    <property type="evidence" value="ECO:0007669"/>
    <property type="project" value="UniProtKB-ARBA"/>
</dbReference>
<dbReference type="InterPro" id="IPR003594">
    <property type="entry name" value="HATPase_dom"/>
</dbReference>
<dbReference type="NCBIfam" id="TIGR00229">
    <property type="entry name" value="sensory_box"/>
    <property type="match status" value="2"/>
</dbReference>
<dbReference type="InterPro" id="IPR052162">
    <property type="entry name" value="Sensor_kinase/Photoreceptor"/>
</dbReference>
<dbReference type="PATRIC" id="fig|1042209.11.peg.834"/>
<dbReference type="GO" id="GO:0006355">
    <property type="term" value="P:regulation of DNA-templated transcription"/>
    <property type="evidence" value="ECO:0007669"/>
    <property type="project" value="InterPro"/>
</dbReference>
<dbReference type="FunFam" id="3.30.565.10:FF:000006">
    <property type="entry name" value="Sensor histidine kinase WalK"/>
    <property type="match status" value="1"/>
</dbReference>
<feature type="transmembrane region" description="Helical" evidence="6">
    <location>
        <begin position="202"/>
        <end position="221"/>
    </location>
</feature>
<evidence type="ECO:0000259" key="7">
    <source>
        <dbReference type="PROSITE" id="PS50109"/>
    </source>
</evidence>
<dbReference type="InterPro" id="IPR036097">
    <property type="entry name" value="HisK_dim/P_sf"/>
</dbReference>
<dbReference type="EMBL" id="AFOY02000004">
    <property type="protein sequence ID" value="EXF95931.1"/>
    <property type="molecule type" value="Genomic_DNA"/>
</dbReference>
<dbReference type="InterPro" id="IPR003018">
    <property type="entry name" value="GAF"/>
</dbReference>
<dbReference type="Gene3D" id="1.10.287.130">
    <property type="match status" value="1"/>
</dbReference>
<dbReference type="Pfam" id="PF00989">
    <property type="entry name" value="PAS"/>
    <property type="match status" value="1"/>
</dbReference>
<dbReference type="SUPFAM" id="SSF55874">
    <property type="entry name" value="ATPase domain of HSP90 chaperone/DNA topoisomerase II/histidine kinase"/>
    <property type="match status" value="1"/>
</dbReference>
<dbReference type="PANTHER" id="PTHR43304:SF1">
    <property type="entry name" value="PAC DOMAIN-CONTAINING PROTEIN"/>
    <property type="match status" value="1"/>
</dbReference>
<feature type="domain" description="Histidine kinase" evidence="7">
    <location>
        <begin position="919"/>
        <end position="1133"/>
    </location>
</feature>
<name>A0A010RUG7_PSEFL</name>
<dbReference type="InterPro" id="IPR013656">
    <property type="entry name" value="PAS_4"/>
</dbReference>
<feature type="domain" description="PAS" evidence="8">
    <location>
        <begin position="779"/>
        <end position="815"/>
    </location>
</feature>
<reference evidence="9 10" key="1">
    <citation type="journal article" date="2011" name="J. Bacteriol.">
        <title>Draft genome sequence of the polycyclic aromatic hydrocarbon-degrading, genetically engineered bioluminescent bioreporter Pseudomonas fluorescens HK44.</title>
        <authorList>
            <person name="Chauhan A."/>
            <person name="Layton A.C."/>
            <person name="Williams D.E."/>
            <person name="Smartt A.E."/>
            <person name="Ripp S."/>
            <person name="Karpinets T.V."/>
            <person name="Brown S.D."/>
            <person name="Sayler G.S."/>
        </authorList>
    </citation>
    <scope>NUCLEOTIDE SEQUENCE [LARGE SCALE GENOMIC DNA]</scope>
    <source>
        <strain evidence="9 10">HK44</strain>
    </source>
</reference>
<dbReference type="Gene3D" id="3.30.565.10">
    <property type="entry name" value="Histidine kinase-like ATPase, C-terminal domain"/>
    <property type="match status" value="1"/>
</dbReference>
<dbReference type="InterPro" id="IPR005467">
    <property type="entry name" value="His_kinase_dom"/>
</dbReference>
<keyword evidence="6" id="KW-0472">Membrane</keyword>
<dbReference type="InterPro" id="IPR036890">
    <property type="entry name" value="HATPase_C_sf"/>
</dbReference>
<feature type="transmembrane region" description="Helical" evidence="6">
    <location>
        <begin position="111"/>
        <end position="128"/>
    </location>
</feature>
<dbReference type="PROSITE" id="PS50112">
    <property type="entry name" value="PAS"/>
    <property type="match status" value="2"/>
</dbReference>
<evidence type="ECO:0000256" key="4">
    <source>
        <dbReference type="ARBA" id="ARBA00022679"/>
    </source>
</evidence>
<keyword evidence="4" id="KW-0808">Transferase</keyword>
<dbReference type="SMART" id="SM00388">
    <property type="entry name" value="HisKA"/>
    <property type="match status" value="1"/>
</dbReference>
<dbReference type="InterPro" id="IPR003661">
    <property type="entry name" value="HisK_dim/P_dom"/>
</dbReference>
<feature type="transmembrane region" description="Helical" evidence="6">
    <location>
        <begin position="173"/>
        <end position="190"/>
    </location>
</feature>
<dbReference type="PRINTS" id="PR00344">
    <property type="entry name" value="BCTRLSENSOR"/>
</dbReference>
<dbReference type="InterPro" id="IPR000014">
    <property type="entry name" value="PAS"/>
</dbReference>
<organism evidence="9 10">
    <name type="scientific">Pseudomonas fluorescens HK44</name>
    <dbReference type="NCBI Taxonomy" id="1042209"/>
    <lineage>
        <taxon>Bacteria</taxon>
        <taxon>Pseudomonadati</taxon>
        <taxon>Pseudomonadota</taxon>
        <taxon>Gammaproteobacteria</taxon>
        <taxon>Pseudomonadales</taxon>
        <taxon>Pseudomonadaceae</taxon>
        <taxon>Pseudomonas</taxon>
    </lineage>
</organism>
<feature type="transmembrane region" description="Helical" evidence="6">
    <location>
        <begin position="135"/>
        <end position="153"/>
    </location>
</feature>
<evidence type="ECO:0000313" key="10">
    <source>
        <dbReference type="Proteomes" id="UP000022611"/>
    </source>
</evidence>
<accession>A0A010RUG7</accession>
<dbReference type="SMART" id="SM00387">
    <property type="entry name" value="HATPase_c"/>
    <property type="match status" value="1"/>
</dbReference>
<dbReference type="AlphaFoldDB" id="A0A010RUG7"/>
<evidence type="ECO:0000256" key="6">
    <source>
        <dbReference type="SAM" id="Phobius"/>
    </source>
</evidence>
<dbReference type="eggNOG" id="COG4251">
    <property type="taxonomic scope" value="Bacteria"/>
</dbReference>
<comment type="caution">
    <text evidence="9">The sequence shown here is derived from an EMBL/GenBank/DDBJ whole genome shotgun (WGS) entry which is preliminary data.</text>
</comment>
<feature type="transmembrane region" description="Helical" evidence="6">
    <location>
        <begin position="12"/>
        <end position="33"/>
    </location>
</feature>
<dbReference type="SUPFAM" id="SSF47384">
    <property type="entry name" value="Homodimeric domain of signal transducing histidine kinase"/>
    <property type="match status" value="1"/>
</dbReference>
<dbReference type="Proteomes" id="UP000022611">
    <property type="component" value="Unassembled WGS sequence"/>
</dbReference>
<dbReference type="HOGENOM" id="CLU_278470_0_0_6"/>
<feature type="transmembrane region" description="Helical" evidence="6">
    <location>
        <begin position="70"/>
        <end position="91"/>
    </location>
</feature>
<evidence type="ECO:0000313" key="9">
    <source>
        <dbReference type="EMBL" id="EXF95931.1"/>
    </source>
</evidence>
<dbReference type="Pfam" id="PF00512">
    <property type="entry name" value="HisKA"/>
    <property type="match status" value="1"/>
</dbReference>
<dbReference type="SMART" id="SM00065">
    <property type="entry name" value="GAF"/>
    <property type="match status" value="1"/>
</dbReference>
<evidence type="ECO:0000256" key="3">
    <source>
        <dbReference type="ARBA" id="ARBA00022553"/>
    </source>
</evidence>
<dbReference type="Pfam" id="PF13185">
    <property type="entry name" value="GAF_2"/>
    <property type="match status" value="1"/>
</dbReference>
<feature type="transmembrane region" description="Helical" evidence="6">
    <location>
        <begin position="45"/>
        <end position="63"/>
    </location>
</feature>
<dbReference type="Gene3D" id="3.30.450.20">
    <property type="entry name" value="PAS domain"/>
    <property type="match status" value="2"/>
</dbReference>
<gene>
    <name evidence="9" type="ORF">HK44_021525</name>
</gene>
<feature type="domain" description="PAS" evidence="8">
    <location>
        <begin position="492"/>
        <end position="562"/>
    </location>
</feature>
<keyword evidence="6" id="KW-0812">Transmembrane</keyword>
<sequence length="1135" mass="127346">MGISLRHLICLAYLNALGYASLCIAAINLGGYFLVESPRLSQSMLLPDGSLSTLLLGTAVLGYANNCKALLQASAGLLLVIALYSLLHSWLGLEGDRGLFLISGFPRMRNATALVFGLLATGLLSSQWGCRARILARTFGLAVVGLGIASHLANTFPELDGWRLAFNNNVSSAANLLALSAGLALLCISWRSAKNESAFDRITLITGLFCVFLSCLGWYLLSQQRYESDVHRSELLLDKLDTLLVRTNAAQLHSIQRMAARWNAFGSLPSDPLWREETRDYLSEFSGFDTIAVLDEKLQPQWLASRSFFETDELYRLLTQPRLRNWLQALPQGDKPYATAANSQDIQSHGMIAIPLSLPSQPGWVLIASVDLSRALGEIVGSELDGFYVRVIEGEHVLFDSSVPSKHVSTSPISEKSVKGLADTNWRLVSYLDTTKKQPERYFPSLILLFGLTLSSMVMLSQRLRMQAVLHSQDLERTNKVLELSLQRQTSLQTFNQRIMQYSMDMLCSVDAEGRFTEINSAGIELLGYSREELIGQRYIDFVLPEDRPHTLLTAEKAIEGKPTDGFHNRYCHKDGSIVHLFWSFGWSTAERSFFCVAHNITNLMLTKAYLKDQRDILEMISTDQPLAEIFNAICHMTESRAPTGLCSVLQVDKEQQHLRLSAAPSLPPTFRLAIDSFPINPSSVCGISVFRQQVVIVDDIAQDPICQDFGASALAHGLRACWSIPLISNQRHALGCLTIYHRQVMTPSDEQLQLLANAAQLTSIAIEREQDRQRLQASEQRFRSLFSFTPSAVASLDLNGQFESLNHAAGELFGSDKELPGKQLSDCILNEDVPKVNQHFVEACSGKAQRFETHYVGLYDETRDLSLTFLPIRVDDVIVGVFAVAKDISERKKTQKQLQVTLQELQRSNNELQEFAFVASHDLQEPLRKIQTFSERLKARTENLDPQSRDYLERMNSAANRMQTLTRDLLAYSRISSRGKPFQMLETERVLDGVLRDLEADIEKSDAQIHREPLPPIQGDPTQIRQLLQNLLSNAMKFHKDNQSPHIRIYSEQETSGEWTLCVEDQGIGFDEKYLDRIFNPFQRLHGRNAYPGTGIGLAIVKKIVERHRALINVSSKPGQGSLFRIRFTMDKQD</sequence>
<dbReference type="Gene3D" id="3.30.450.40">
    <property type="match status" value="1"/>
</dbReference>
<dbReference type="InterPro" id="IPR035965">
    <property type="entry name" value="PAS-like_dom_sf"/>
</dbReference>